<reference evidence="7 8" key="1">
    <citation type="submission" date="2020-02" db="EMBL/GenBank/DDBJ databases">
        <title>Genome sequence of the type strain DSM 27180 of Arthrobacter silviterrae.</title>
        <authorList>
            <person name="Gao J."/>
            <person name="Sun J."/>
        </authorList>
    </citation>
    <scope>NUCLEOTIDE SEQUENCE [LARGE SCALE GENOMIC DNA]</scope>
    <source>
        <strain evidence="7 8">DSM 27180</strain>
    </source>
</reference>
<proteinExistence type="inferred from homology"/>
<evidence type="ECO:0000256" key="2">
    <source>
        <dbReference type="ARBA" id="ARBA00005268"/>
    </source>
</evidence>
<organism evidence="7 8">
    <name type="scientific">Arthrobacter silviterrae</name>
    <dbReference type="NCBI Taxonomy" id="2026658"/>
    <lineage>
        <taxon>Bacteria</taxon>
        <taxon>Bacillati</taxon>
        <taxon>Actinomycetota</taxon>
        <taxon>Actinomycetes</taxon>
        <taxon>Micrococcales</taxon>
        <taxon>Micrococcaceae</taxon>
        <taxon>Arthrobacter</taxon>
    </lineage>
</organism>
<feature type="transmembrane region" description="Helical" evidence="6">
    <location>
        <begin position="195"/>
        <end position="213"/>
    </location>
</feature>
<feature type="transmembrane region" description="Helical" evidence="6">
    <location>
        <begin position="219"/>
        <end position="243"/>
    </location>
</feature>
<accession>A0ABX0D6S1</accession>
<evidence type="ECO:0000256" key="3">
    <source>
        <dbReference type="ARBA" id="ARBA00022692"/>
    </source>
</evidence>
<keyword evidence="5 6" id="KW-0472">Membrane</keyword>
<keyword evidence="8" id="KW-1185">Reference proteome</keyword>
<comment type="similarity">
    <text evidence="2">Belongs to the UPF0014 family.</text>
</comment>
<name>A0ABX0D6S1_9MICC</name>
<feature type="transmembrane region" description="Helical" evidence="6">
    <location>
        <begin position="42"/>
        <end position="62"/>
    </location>
</feature>
<comment type="caution">
    <text evidence="7">The sequence shown here is derived from an EMBL/GenBank/DDBJ whole genome shotgun (WGS) entry which is preliminary data.</text>
</comment>
<feature type="transmembrane region" description="Helical" evidence="6">
    <location>
        <begin position="68"/>
        <end position="84"/>
    </location>
</feature>
<gene>
    <name evidence="7" type="ORF">G6N77_03690</name>
</gene>
<feature type="transmembrane region" description="Helical" evidence="6">
    <location>
        <begin position="96"/>
        <end position="117"/>
    </location>
</feature>
<evidence type="ECO:0000313" key="7">
    <source>
        <dbReference type="EMBL" id="NGN82567.1"/>
    </source>
</evidence>
<evidence type="ECO:0000256" key="5">
    <source>
        <dbReference type="ARBA" id="ARBA00023136"/>
    </source>
</evidence>
<comment type="subcellular location">
    <subcellularLocation>
        <location evidence="1">Membrane</location>
        <topology evidence="1">Multi-pass membrane protein</topology>
    </subcellularLocation>
</comment>
<dbReference type="Proteomes" id="UP000479226">
    <property type="component" value="Unassembled WGS sequence"/>
</dbReference>
<evidence type="ECO:0000256" key="4">
    <source>
        <dbReference type="ARBA" id="ARBA00022989"/>
    </source>
</evidence>
<dbReference type="PANTHER" id="PTHR30028:SF0">
    <property type="entry name" value="PROTEIN ALUMINUM SENSITIVE 3"/>
    <property type="match status" value="1"/>
</dbReference>
<dbReference type="InterPro" id="IPR005226">
    <property type="entry name" value="UPF0014_fam"/>
</dbReference>
<protein>
    <submittedName>
        <fullName evidence="7">ABC transporter permease</fullName>
    </submittedName>
</protein>
<sequence>MAIVDKSTLLVLGPAAWILLAALLVLAAAVWRLALEGSPAQMLVAGLRALVQLAAVALVIAFLANRGAWAFAFVGLMFVVAVWTSGHRVAPSGRWWMAAVPLAAGVVPVAALMFAAGVLPFNALAIIAVVGQQIGGAMSTVTLGGRRVRDELAVRRGEVEAAVALGFQWPAARLMVGRPVAGEAVLPSIDQTRTAGLVTLPGAFVGMILGGATPLDAGLIQLLVLISLLLVNSTAAAATLWLACRGAWVREPA</sequence>
<keyword evidence="4 6" id="KW-1133">Transmembrane helix</keyword>
<dbReference type="EMBL" id="JAAKZI010000004">
    <property type="protein sequence ID" value="NGN82567.1"/>
    <property type="molecule type" value="Genomic_DNA"/>
</dbReference>
<dbReference type="Pfam" id="PF03649">
    <property type="entry name" value="UPF0014"/>
    <property type="match status" value="1"/>
</dbReference>
<feature type="transmembrane region" description="Helical" evidence="6">
    <location>
        <begin position="15"/>
        <end position="35"/>
    </location>
</feature>
<evidence type="ECO:0000256" key="1">
    <source>
        <dbReference type="ARBA" id="ARBA00004141"/>
    </source>
</evidence>
<keyword evidence="3 6" id="KW-0812">Transmembrane</keyword>
<evidence type="ECO:0000256" key="6">
    <source>
        <dbReference type="SAM" id="Phobius"/>
    </source>
</evidence>
<evidence type="ECO:0000313" key="8">
    <source>
        <dbReference type="Proteomes" id="UP000479226"/>
    </source>
</evidence>
<dbReference type="PANTHER" id="PTHR30028">
    <property type="entry name" value="UPF0014 INNER MEMBRANE PROTEIN YBBM-RELATED"/>
    <property type="match status" value="1"/>
</dbReference>